<dbReference type="EMBL" id="FTOR01000003">
    <property type="protein sequence ID" value="SIT03136.1"/>
    <property type="molecule type" value="Genomic_DNA"/>
</dbReference>
<accession>A0A173MJK4</accession>
<dbReference type="Proteomes" id="UP000186917">
    <property type="component" value="Unassembled WGS sequence"/>
</dbReference>
<protein>
    <submittedName>
        <fullName evidence="7">NusB antitermination factor</fullName>
    </submittedName>
</protein>
<dbReference type="GO" id="GO:0005829">
    <property type="term" value="C:cytosol"/>
    <property type="evidence" value="ECO:0007669"/>
    <property type="project" value="TreeGrafter"/>
</dbReference>
<name>A0A173MJK4_9BACT</name>
<dbReference type="OrthoDB" id="9787568at2"/>
<evidence type="ECO:0000256" key="5">
    <source>
        <dbReference type="ARBA" id="ARBA00023163"/>
    </source>
</evidence>
<evidence type="ECO:0000256" key="2">
    <source>
        <dbReference type="ARBA" id="ARBA00022814"/>
    </source>
</evidence>
<feature type="domain" description="NusB/RsmB/TIM44" evidence="6">
    <location>
        <begin position="199"/>
        <end position="292"/>
    </location>
</feature>
<dbReference type="SUPFAM" id="SSF48013">
    <property type="entry name" value="NusB-like"/>
    <property type="match status" value="1"/>
</dbReference>
<evidence type="ECO:0000259" key="6">
    <source>
        <dbReference type="Pfam" id="PF01029"/>
    </source>
</evidence>
<proteinExistence type="inferred from homology"/>
<dbReference type="NCBIfam" id="TIGR01951">
    <property type="entry name" value="nusB"/>
    <property type="match status" value="1"/>
</dbReference>
<dbReference type="Gene3D" id="1.10.940.10">
    <property type="entry name" value="NusB-like"/>
    <property type="match status" value="1"/>
</dbReference>
<dbReference type="KEGG" id="fln:FLA_3690"/>
<sequence length="308" mass="36222">MISRRNIRVKVMQVIYALEAMDDVKAKNNPVQALSKKLEESRELFVYLLHFITQVAQYAEIDAKHRASKHITTKEDLNVNTKIAGNEQLWKILESASYRKAIEVTVPKSIDSQDWIKKIYQRLVDTDIYQEYIKVENRDDKQQEKEILRYIFTDLMLPDEDFLSFVEEHFTNWDDDAEMMNQLMPAYLQKPAAYDLYDMTGTEKWQFARDLLNTTMEKTEHLSDLIKPKLKNWDADRIAQLDMILMQMGVAEFLYFDTIPPKVTINEYIDIAKEYSTPQSGQFVNGILDGIHKELVATEKMHKTDFKK</sequence>
<dbReference type="AlphaFoldDB" id="A0A173MJK4"/>
<keyword evidence="4" id="KW-0805">Transcription regulation</keyword>
<keyword evidence="3" id="KW-0694">RNA-binding</keyword>
<gene>
    <name evidence="7" type="ORF">SAMN05421788_10310</name>
</gene>
<dbReference type="GO" id="GO:0003723">
    <property type="term" value="F:RNA binding"/>
    <property type="evidence" value="ECO:0007669"/>
    <property type="project" value="UniProtKB-KW"/>
</dbReference>
<keyword evidence="5" id="KW-0804">Transcription</keyword>
<evidence type="ECO:0000313" key="7">
    <source>
        <dbReference type="EMBL" id="SIT03136.1"/>
    </source>
</evidence>
<evidence type="ECO:0000256" key="3">
    <source>
        <dbReference type="ARBA" id="ARBA00022884"/>
    </source>
</evidence>
<dbReference type="PANTHER" id="PTHR11078">
    <property type="entry name" value="N UTILIZATION SUBSTANCE PROTEIN B-RELATED"/>
    <property type="match status" value="1"/>
</dbReference>
<dbReference type="GO" id="GO:0006353">
    <property type="term" value="P:DNA-templated transcription termination"/>
    <property type="evidence" value="ECO:0007669"/>
    <property type="project" value="InterPro"/>
</dbReference>
<evidence type="ECO:0000256" key="1">
    <source>
        <dbReference type="ARBA" id="ARBA00005952"/>
    </source>
</evidence>
<keyword evidence="2" id="KW-0889">Transcription antitermination</keyword>
<dbReference type="InterPro" id="IPR035926">
    <property type="entry name" value="NusB-like_sf"/>
</dbReference>
<organism evidence="7 8">
    <name type="scientific">Filimonas lacunae</name>
    <dbReference type="NCBI Taxonomy" id="477680"/>
    <lineage>
        <taxon>Bacteria</taxon>
        <taxon>Pseudomonadati</taxon>
        <taxon>Bacteroidota</taxon>
        <taxon>Chitinophagia</taxon>
        <taxon>Chitinophagales</taxon>
        <taxon>Chitinophagaceae</taxon>
        <taxon>Filimonas</taxon>
    </lineage>
</organism>
<dbReference type="GO" id="GO:0031564">
    <property type="term" value="P:transcription antitermination"/>
    <property type="evidence" value="ECO:0007669"/>
    <property type="project" value="UniProtKB-KW"/>
</dbReference>
<keyword evidence="8" id="KW-1185">Reference proteome</keyword>
<dbReference type="STRING" id="477680.SAMN05421788_10310"/>
<dbReference type="InterPro" id="IPR011605">
    <property type="entry name" value="NusB_fam"/>
</dbReference>
<reference evidence="8" key="1">
    <citation type="submission" date="2017-01" db="EMBL/GenBank/DDBJ databases">
        <authorList>
            <person name="Varghese N."/>
            <person name="Submissions S."/>
        </authorList>
    </citation>
    <scope>NUCLEOTIDE SEQUENCE [LARGE SCALE GENOMIC DNA]</scope>
    <source>
        <strain evidence="8">DSM 21054</strain>
    </source>
</reference>
<dbReference type="RefSeq" id="WP_076378565.1">
    <property type="nucleotide sequence ID" value="NZ_AP017422.1"/>
</dbReference>
<evidence type="ECO:0000256" key="4">
    <source>
        <dbReference type="ARBA" id="ARBA00023015"/>
    </source>
</evidence>
<dbReference type="Pfam" id="PF01029">
    <property type="entry name" value="NusB"/>
    <property type="match status" value="1"/>
</dbReference>
<dbReference type="InterPro" id="IPR006027">
    <property type="entry name" value="NusB_RsmB_TIM44"/>
</dbReference>
<dbReference type="PANTHER" id="PTHR11078:SF3">
    <property type="entry name" value="ANTITERMINATION NUSB DOMAIN-CONTAINING PROTEIN"/>
    <property type="match status" value="1"/>
</dbReference>
<comment type="similarity">
    <text evidence="1">Belongs to the NusB family.</text>
</comment>
<evidence type="ECO:0000313" key="8">
    <source>
        <dbReference type="Proteomes" id="UP000186917"/>
    </source>
</evidence>